<evidence type="ECO:0000313" key="7">
    <source>
        <dbReference type="EMBL" id="WPX98020.1"/>
    </source>
</evidence>
<evidence type="ECO:0000256" key="2">
    <source>
        <dbReference type="ARBA" id="ARBA00022980"/>
    </source>
</evidence>
<evidence type="ECO:0000313" key="8">
    <source>
        <dbReference type="Proteomes" id="UP001325140"/>
    </source>
</evidence>
<evidence type="ECO:0000256" key="4">
    <source>
        <dbReference type="ARBA" id="ARBA00035171"/>
    </source>
</evidence>
<evidence type="ECO:0000256" key="3">
    <source>
        <dbReference type="ARBA" id="ARBA00023274"/>
    </source>
</evidence>
<dbReference type="Gene3D" id="2.30.30.790">
    <property type="match status" value="1"/>
</dbReference>
<sequence>MNLLESYIEKKRAISEQHPRFKSGDTLKVHVRIKDGNNERIQIVQGICIARHNNGFSSTFRVRKIVDDEGVERVFLLHSPIVTKIEVMKVGRVRRAKLYYLRNLRGKAARIKAENNYSRSSK</sequence>
<dbReference type="NCBIfam" id="TIGR01024">
    <property type="entry name" value="rplS_bact"/>
    <property type="match status" value="1"/>
</dbReference>
<organism evidence="7 8">
    <name type="scientific">Candidatus Fokinia crypta</name>
    <dbReference type="NCBI Taxonomy" id="1920990"/>
    <lineage>
        <taxon>Bacteria</taxon>
        <taxon>Pseudomonadati</taxon>
        <taxon>Pseudomonadota</taxon>
        <taxon>Alphaproteobacteria</taxon>
        <taxon>Rickettsiales</taxon>
        <taxon>Candidatus Midichloriaceae</taxon>
        <taxon>Candidatus Fokinia</taxon>
    </lineage>
</organism>
<dbReference type="InterPro" id="IPR018257">
    <property type="entry name" value="Ribosomal_bL19_CS"/>
</dbReference>
<dbReference type="Proteomes" id="UP001325140">
    <property type="component" value="Chromosome"/>
</dbReference>
<dbReference type="PANTHER" id="PTHR15680:SF9">
    <property type="entry name" value="LARGE RIBOSOMAL SUBUNIT PROTEIN BL19M"/>
    <property type="match status" value="1"/>
</dbReference>
<keyword evidence="2 5" id="KW-0689">Ribosomal protein</keyword>
<evidence type="ECO:0000256" key="5">
    <source>
        <dbReference type="HAMAP-Rule" id="MF_00402"/>
    </source>
</evidence>
<dbReference type="PROSITE" id="PS01015">
    <property type="entry name" value="RIBOSOMAL_L19"/>
    <property type="match status" value="1"/>
</dbReference>
<dbReference type="EMBL" id="CP110343">
    <property type="protein sequence ID" value="WPX98020.1"/>
    <property type="molecule type" value="Genomic_DNA"/>
</dbReference>
<dbReference type="GO" id="GO:0005840">
    <property type="term" value="C:ribosome"/>
    <property type="evidence" value="ECO:0007669"/>
    <property type="project" value="UniProtKB-KW"/>
</dbReference>
<dbReference type="HAMAP" id="MF_00402">
    <property type="entry name" value="Ribosomal_bL19"/>
    <property type="match status" value="1"/>
</dbReference>
<dbReference type="PRINTS" id="PR00061">
    <property type="entry name" value="RIBOSOMALL19"/>
</dbReference>
<dbReference type="InterPro" id="IPR001857">
    <property type="entry name" value="Ribosomal_bL19"/>
</dbReference>
<reference evidence="7" key="1">
    <citation type="submission" date="2022-10" db="EMBL/GenBank/DDBJ databases">
        <title>Host association and intracellularity evolved multiple times independently in the Rickettsiales.</title>
        <authorList>
            <person name="Castelli M."/>
            <person name="Nardi T."/>
            <person name="Gammuto L."/>
            <person name="Bellinzona G."/>
            <person name="Sabaneyeva E."/>
            <person name="Potekhin A."/>
            <person name="Serra V."/>
            <person name="Petroni G."/>
            <person name="Sassera D."/>
        </authorList>
    </citation>
    <scope>NUCLEOTIDE SEQUENCE [LARGE SCALE GENOMIC DNA]</scope>
    <source>
        <strain evidence="7">US_Bl 11III1</strain>
    </source>
</reference>
<evidence type="ECO:0000256" key="1">
    <source>
        <dbReference type="ARBA" id="ARBA00005781"/>
    </source>
</evidence>
<dbReference type="RefSeq" id="WP_323721998.1">
    <property type="nucleotide sequence ID" value="NZ_CP110343.1"/>
</dbReference>
<comment type="similarity">
    <text evidence="1 5 6">Belongs to the bacterial ribosomal protein bL19 family.</text>
</comment>
<proteinExistence type="inferred from homology"/>
<dbReference type="PANTHER" id="PTHR15680">
    <property type="entry name" value="RIBOSOMAL PROTEIN L19"/>
    <property type="match status" value="1"/>
</dbReference>
<name>A0ABZ0UPG5_9RICK</name>
<dbReference type="InterPro" id="IPR038657">
    <property type="entry name" value="Ribosomal_bL19_sf"/>
</dbReference>
<keyword evidence="8" id="KW-1185">Reference proteome</keyword>
<dbReference type="SUPFAM" id="SSF50104">
    <property type="entry name" value="Translation proteins SH3-like domain"/>
    <property type="match status" value="1"/>
</dbReference>
<evidence type="ECO:0000256" key="6">
    <source>
        <dbReference type="RuleBase" id="RU000559"/>
    </source>
</evidence>
<dbReference type="Pfam" id="PF01245">
    <property type="entry name" value="Ribosomal_L19"/>
    <property type="match status" value="1"/>
</dbReference>
<dbReference type="InterPro" id="IPR008991">
    <property type="entry name" value="Translation_prot_SH3-like_sf"/>
</dbReference>
<protein>
    <recommendedName>
        <fullName evidence="4 5">Large ribosomal subunit protein bL19</fullName>
    </recommendedName>
</protein>
<comment type="function">
    <text evidence="5 6">This protein is located at the 30S-50S ribosomal subunit interface and may play a role in the structure and function of the aminoacyl-tRNA binding site.</text>
</comment>
<gene>
    <name evidence="5" type="primary">rplS</name>
    <name evidence="7" type="ORF">Fokcrypt_00548</name>
</gene>
<dbReference type="PIRSF" id="PIRSF002191">
    <property type="entry name" value="Ribosomal_L19"/>
    <property type="match status" value="1"/>
</dbReference>
<keyword evidence="3 5" id="KW-0687">Ribonucleoprotein</keyword>
<accession>A0ABZ0UPG5</accession>